<dbReference type="HAMAP" id="MF_00061">
    <property type="entry name" value="IspE"/>
    <property type="match status" value="1"/>
</dbReference>
<comment type="function">
    <text evidence="9">Catalyzes the phosphorylation of the position 2 hydroxy group of 4-diphosphocytidyl-2C-methyl-D-erythritol.</text>
</comment>
<evidence type="ECO:0000256" key="6">
    <source>
        <dbReference type="ARBA" id="ARBA00022777"/>
    </source>
</evidence>
<protein>
    <recommendedName>
        <fullName evidence="3 9">4-diphosphocytidyl-2-C-methyl-D-erythritol kinase</fullName>
        <shortName evidence="9">CMK</shortName>
        <ecNumber evidence="2 9">2.7.1.148</ecNumber>
    </recommendedName>
    <alternativeName>
        <fullName evidence="8 9">4-(cytidine-5'-diphospho)-2-C-methyl-D-erythritol kinase</fullName>
    </alternativeName>
</protein>
<evidence type="ECO:0000256" key="1">
    <source>
        <dbReference type="ARBA" id="ARBA00009684"/>
    </source>
</evidence>
<dbReference type="NCBIfam" id="NF002870">
    <property type="entry name" value="PRK03188.1"/>
    <property type="match status" value="1"/>
</dbReference>
<proteinExistence type="inferred from homology"/>
<dbReference type="InterPro" id="IPR013750">
    <property type="entry name" value="GHMP_kinase_C_dom"/>
</dbReference>
<keyword evidence="13" id="KW-1185">Reference proteome</keyword>
<keyword evidence="4 9" id="KW-0808">Transferase</keyword>
<dbReference type="Gene3D" id="3.30.70.890">
    <property type="entry name" value="GHMP kinase, C-terminal domain"/>
    <property type="match status" value="1"/>
</dbReference>
<dbReference type="InterPro" id="IPR036554">
    <property type="entry name" value="GHMP_kinase_C_sf"/>
</dbReference>
<comment type="catalytic activity">
    <reaction evidence="9">
        <text>4-CDP-2-C-methyl-D-erythritol + ATP = 4-CDP-2-C-methyl-D-erythritol 2-phosphate + ADP + H(+)</text>
        <dbReference type="Rhea" id="RHEA:18437"/>
        <dbReference type="ChEBI" id="CHEBI:15378"/>
        <dbReference type="ChEBI" id="CHEBI:30616"/>
        <dbReference type="ChEBI" id="CHEBI:57823"/>
        <dbReference type="ChEBI" id="CHEBI:57919"/>
        <dbReference type="ChEBI" id="CHEBI:456216"/>
        <dbReference type="EC" id="2.7.1.148"/>
    </reaction>
</comment>
<dbReference type="Pfam" id="PF08544">
    <property type="entry name" value="GHMP_kinases_C"/>
    <property type="match status" value="1"/>
</dbReference>
<organism evidence="12 13">
    <name type="scientific">Brooklawnia cerclae</name>
    <dbReference type="NCBI Taxonomy" id="349934"/>
    <lineage>
        <taxon>Bacteria</taxon>
        <taxon>Bacillati</taxon>
        <taxon>Actinomycetota</taxon>
        <taxon>Actinomycetes</taxon>
        <taxon>Propionibacteriales</taxon>
        <taxon>Propionibacteriaceae</taxon>
        <taxon>Brooklawnia</taxon>
    </lineage>
</organism>
<dbReference type="InterPro" id="IPR004424">
    <property type="entry name" value="IspE"/>
</dbReference>
<reference evidence="12 13" key="1">
    <citation type="submission" date="2020-02" db="EMBL/GenBank/DDBJ databases">
        <title>Sequencing the genomes of 1000 actinobacteria strains.</title>
        <authorList>
            <person name="Klenk H.-P."/>
        </authorList>
    </citation>
    <scope>NUCLEOTIDE SEQUENCE [LARGE SCALE GENOMIC DNA]</scope>
    <source>
        <strain evidence="12 13">DSM 19609</strain>
    </source>
</reference>
<dbReference type="Gene3D" id="3.30.230.10">
    <property type="match status" value="1"/>
</dbReference>
<comment type="similarity">
    <text evidence="1 9">Belongs to the GHMP kinase family. IspE subfamily.</text>
</comment>
<evidence type="ECO:0000259" key="10">
    <source>
        <dbReference type="Pfam" id="PF00288"/>
    </source>
</evidence>
<feature type="active site" evidence="9">
    <location>
        <position position="6"/>
    </location>
</feature>
<dbReference type="PIRSF" id="PIRSF010376">
    <property type="entry name" value="IspE"/>
    <property type="match status" value="1"/>
</dbReference>
<sequence>MRVPAKINLALCVGSRRVDGFHDLSTVFHAVSLWDDVVAVGRRDGRITLTMSGEGSELLPCDETNLAVRAALLLREQAGEPGLGADLRIEKRVPLAGGMAGGSADAAGALVACARLWGLDVPPGELLALGAQLGSDVPFSLLGGNALGRGRGERLHPLAGAVPLHWVVAAAPDGLSTPAVYRRFDELTAHDGLVPDSGVPTDLIAALESGDPREVAPLLRNDLQAAAVDLHPGLAATLDAGLAVGALAGIVSGSGPTCVFLCADERHAGAVAGGLSSARGVRAVQRVTGPVPGPCAAALPVARV</sequence>
<accession>A0ABX0SM90</accession>
<dbReference type="GO" id="GO:0050515">
    <property type="term" value="F:4-(cytidine 5'-diphospho)-2-C-methyl-D-erythritol kinase activity"/>
    <property type="evidence" value="ECO:0007669"/>
    <property type="project" value="UniProtKB-EC"/>
</dbReference>
<feature type="active site" evidence="9">
    <location>
        <position position="136"/>
    </location>
</feature>
<dbReference type="SUPFAM" id="SSF54211">
    <property type="entry name" value="Ribosomal protein S5 domain 2-like"/>
    <property type="match status" value="1"/>
</dbReference>
<feature type="binding site" evidence="9">
    <location>
        <begin position="94"/>
        <end position="104"/>
    </location>
    <ligand>
        <name>ATP</name>
        <dbReference type="ChEBI" id="CHEBI:30616"/>
    </ligand>
</feature>
<gene>
    <name evidence="9" type="primary">ispE</name>
    <name evidence="12" type="ORF">FB473_002521</name>
</gene>
<feature type="domain" description="GHMP kinase N-terminal" evidence="10">
    <location>
        <begin position="65"/>
        <end position="144"/>
    </location>
</feature>
<dbReference type="EMBL" id="JAAMOZ010000001">
    <property type="protein sequence ID" value="NIH57876.1"/>
    <property type="molecule type" value="Genomic_DNA"/>
</dbReference>
<keyword evidence="6 9" id="KW-0418">Kinase</keyword>
<evidence type="ECO:0000256" key="8">
    <source>
        <dbReference type="ARBA" id="ARBA00032554"/>
    </source>
</evidence>
<dbReference type="InterPro" id="IPR006204">
    <property type="entry name" value="GHMP_kinase_N_dom"/>
</dbReference>
<evidence type="ECO:0000256" key="9">
    <source>
        <dbReference type="HAMAP-Rule" id="MF_00061"/>
    </source>
</evidence>
<dbReference type="PANTHER" id="PTHR43527">
    <property type="entry name" value="4-DIPHOSPHOCYTIDYL-2-C-METHYL-D-ERYTHRITOL KINASE, CHLOROPLASTIC"/>
    <property type="match status" value="1"/>
</dbReference>
<evidence type="ECO:0000256" key="4">
    <source>
        <dbReference type="ARBA" id="ARBA00022679"/>
    </source>
</evidence>
<evidence type="ECO:0000259" key="11">
    <source>
        <dbReference type="Pfam" id="PF08544"/>
    </source>
</evidence>
<dbReference type="PANTHER" id="PTHR43527:SF2">
    <property type="entry name" value="4-DIPHOSPHOCYTIDYL-2-C-METHYL-D-ERYTHRITOL KINASE, CHLOROPLASTIC"/>
    <property type="match status" value="1"/>
</dbReference>
<dbReference type="InterPro" id="IPR020568">
    <property type="entry name" value="Ribosomal_Su5_D2-typ_SF"/>
</dbReference>
<dbReference type="Pfam" id="PF00288">
    <property type="entry name" value="GHMP_kinases_N"/>
    <property type="match status" value="1"/>
</dbReference>
<dbReference type="Proteomes" id="UP000749311">
    <property type="component" value="Unassembled WGS sequence"/>
</dbReference>
<dbReference type="EC" id="2.7.1.148" evidence="2 9"/>
<comment type="caution">
    <text evidence="12">The sequence shown here is derived from an EMBL/GenBank/DDBJ whole genome shotgun (WGS) entry which is preliminary data.</text>
</comment>
<keyword evidence="7 9" id="KW-0067">ATP-binding</keyword>
<feature type="domain" description="GHMP kinase C-terminal" evidence="11">
    <location>
        <begin position="203"/>
        <end position="275"/>
    </location>
</feature>
<dbReference type="NCBIfam" id="TIGR00154">
    <property type="entry name" value="ispE"/>
    <property type="match status" value="1"/>
</dbReference>
<dbReference type="SUPFAM" id="SSF55060">
    <property type="entry name" value="GHMP Kinase, C-terminal domain"/>
    <property type="match status" value="1"/>
</dbReference>
<evidence type="ECO:0000256" key="7">
    <source>
        <dbReference type="ARBA" id="ARBA00022840"/>
    </source>
</evidence>
<evidence type="ECO:0000313" key="13">
    <source>
        <dbReference type="Proteomes" id="UP000749311"/>
    </source>
</evidence>
<keyword evidence="9" id="KW-0414">Isoprene biosynthesis</keyword>
<dbReference type="InterPro" id="IPR014721">
    <property type="entry name" value="Ribsml_uS5_D2-typ_fold_subgr"/>
</dbReference>
<keyword evidence="5 9" id="KW-0547">Nucleotide-binding</keyword>
<comment type="pathway">
    <text evidence="9">Isoprenoid biosynthesis; isopentenyl diphosphate biosynthesis via DXP pathway; isopentenyl diphosphate from 1-deoxy-D-xylulose 5-phosphate: step 3/6.</text>
</comment>
<evidence type="ECO:0000256" key="3">
    <source>
        <dbReference type="ARBA" id="ARBA00017473"/>
    </source>
</evidence>
<evidence type="ECO:0000313" key="12">
    <source>
        <dbReference type="EMBL" id="NIH57876.1"/>
    </source>
</evidence>
<evidence type="ECO:0000256" key="2">
    <source>
        <dbReference type="ARBA" id="ARBA00012052"/>
    </source>
</evidence>
<name>A0ABX0SM90_9ACTN</name>
<evidence type="ECO:0000256" key="5">
    <source>
        <dbReference type="ARBA" id="ARBA00022741"/>
    </source>
</evidence>